<accession>A0ABV0R3L8</accession>
<reference evidence="1 2" key="1">
    <citation type="submission" date="2021-06" db="EMBL/GenBank/DDBJ databases">
        <authorList>
            <person name="Palmer J.M."/>
        </authorList>
    </citation>
    <scope>NUCLEOTIDE SEQUENCE [LARGE SCALE GENOMIC DNA]</scope>
    <source>
        <strain evidence="1 2">XC_2019</strain>
        <tissue evidence="1">Muscle</tissue>
    </source>
</reference>
<gene>
    <name evidence="1" type="ORF">XENOCAPTIV_013254</name>
</gene>
<keyword evidence="2" id="KW-1185">Reference proteome</keyword>
<evidence type="ECO:0000313" key="1">
    <source>
        <dbReference type="EMBL" id="MEQ2202714.1"/>
    </source>
</evidence>
<name>A0ABV0R3L8_9TELE</name>
<sequence>MLEPCHFIPTLILVPWFDPVFISSLPHDPLLLSTLLSTVRTNRSCLNRDRELIAKRSNLKPDPQRPTVDSAADYRPTELTFPQSFFFFQTIQHIFLKLSLIAASGTAEMLCTLTFIRSDTNRRNISKRRSGA</sequence>
<organism evidence="1 2">
    <name type="scientific">Xenoophorus captivus</name>
    <dbReference type="NCBI Taxonomy" id="1517983"/>
    <lineage>
        <taxon>Eukaryota</taxon>
        <taxon>Metazoa</taxon>
        <taxon>Chordata</taxon>
        <taxon>Craniata</taxon>
        <taxon>Vertebrata</taxon>
        <taxon>Euteleostomi</taxon>
        <taxon>Actinopterygii</taxon>
        <taxon>Neopterygii</taxon>
        <taxon>Teleostei</taxon>
        <taxon>Neoteleostei</taxon>
        <taxon>Acanthomorphata</taxon>
        <taxon>Ovalentaria</taxon>
        <taxon>Atherinomorphae</taxon>
        <taxon>Cyprinodontiformes</taxon>
        <taxon>Goodeidae</taxon>
        <taxon>Xenoophorus</taxon>
    </lineage>
</organism>
<dbReference type="EMBL" id="JAHRIN010033885">
    <property type="protein sequence ID" value="MEQ2202714.1"/>
    <property type="molecule type" value="Genomic_DNA"/>
</dbReference>
<protein>
    <submittedName>
        <fullName evidence="1">Uncharacterized protein</fullName>
    </submittedName>
</protein>
<evidence type="ECO:0000313" key="2">
    <source>
        <dbReference type="Proteomes" id="UP001434883"/>
    </source>
</evidence>
<comment type="caution">
    <text evidence="1">The sequence shown here is derived from an EMBL/GenBank/DDBJ whole genome shotgun (WGS) entry which is preliminary data.</text>
</comment>
<proteinExistence type="predicted"/>
<dbReference type="Proteomes" id="UP001434883">
    <property type="component" value="Unassembled WGS sequence"/>
</dbReference>